<dbReference type="EMBL" id="CAMXCT030003701">
    <property type="protein sequence ID" value="CAL4793130.1"/>
    <property type="molecule type" value="Genomic_DNA"/>
</dbReference>
<reference evidence="2 3" key="2">
    <citation type="submission" date="2024-05" db="EMBL/GenBank/DDBJ databases">
        <authorList>
            <person name="Chen Y."/>
            <person name="Shah S."/>
            <person name="Dougan E. K."/>
            <person name="Thang M."/>
            <person name="Chan C."/>
        </authorList>
    </citation>
    <scope>NUCLEOTIDE SEQUENCE [LARGE SCALE GENOMIC DNA]</scope>
</reference>
<dbReference type="EMBL" id="CAMXCT010003701">
    <property type="protein sequence ID" value="CAI4005818.1"/>
    <property type="molecule type" value="Genomic_DNA"/>
</dbReference>
<evidence type="ECO:0000313" key="2">
    <source>
        <dbReference type="EMBL" id="CAL4793130.1"/>
    </source>
</evidence>
<gene>
    <name evidence="1" type="ORF">C1SCF055_LOCUS31509</name>
</gene>
<organism evidence="1">
    <name type="scientific">Cladocopium goreaui</name>
    <dbReference type="NCBI Taxonomy" id="2562237"/>
    <lineage>
        <taxon>Eukaryota</taxon>
        <taxon>Sar</taxon>
        <taxon>Alveolata</taxon>
        <taxon>Dinophyceae</taxon>
        <taxon>Suessiales</taxon>
        <taxon>Symbiodiniaceae</taxon>
        <taxon>Cladocopium</taxon>
    </lineage>
</organism>
<accession>A0A9P1GD02</accession>
<dbReference type="EMBL" id="CAMXCT020003701">
    <property type="protein sequence ID" value="CAL1159193.1"/>
    <property type="molecule type" value="Genomic_DNA"/>
</dbReference>
<keyword evidence="3" id="KW-1185">Reference proteome</keyword>
<evidence type="ECO:0000313" key="1">
    <source>
        <dbReference type="EMBL" id="CAI4005818.1"/>
    </source>
</evidence>
<evidence type="ECO:0000313" key="3">
    <source>
        <dbReference type="Proteomes" id="UP001152797"/>
    </source>
</evidence>
<dbReference type="Proteomes" id="UP001152797">
    <property type="component" value="Unassembled WGS sequence"/>
</dbReference>
<reference evidence="1" key="1">
    <citation type="submission" date="2022-10" db="EMBL/GenBank/DDBJ databases">
        <authorList>
            <person name="Chen Y."/>
            <person name="Dougan E. K."/>
            <person name="Chan C."/>
            <person name="Rhodes N."/>
            <person name="Thang M."/>
        </authorList>
    </citation>
    <scope>NUCLEOTIDE SEQUENCE</scope>
</reference>
<dbReference type="AlphaFoldDB" id="A0A9P1GD02"/>
<comment type="caution">
    <text evidence="1">The sequence shown here is derived from an EMBL/GenBank/DDBJ whole genome shotgun (WGS) entry which is preliminary data.</text>
</comment>
<sequence length="129" mass="14920">MTPSQFELFMRRLIKMKTPKAPFQVLEYYAGVARIATLAKHYAFKFAGKMVRVMDQARRDAAQRPPRIVTSFDSLITLFTNMEWCNESIAWDEEGDLRDAIRYARGSKKLSIPPEWRDALPTTIPPLQP</sequence>
<name>A0A9P1GD02_9DINO</name>
<proteinExistence type="predicted"/>
<protein>
    <submittedName>
        <fullName evidence="1">Uncharacterized protein</fullName>
    </submittedName>
</protein>